<gene>
    <name evidence="1" type="ORF">BDR25DRAFT_351355</name>
</gene>
<proteinExistence type="predicted"/>
<dbReference type="Proteomes" id="UP000799755">
    <property type="component" value="Unassembled WGS sequence"/>
</dbReference>
<accession>A0ACB6R6H0</accession>
<evidence type="ECO:0000313" key="1">
    <source>
        <dbReference type="EMBL" id="KAF2474853.1"/>
    </source>
</evidence>
<keyword evidence="2" id="KW-1185">Reference proteome</keyword>
<reference evidence="1" key="1">
    <citation type="journal article" date="2020" name="Stud. Mycol.">
        <title>101 Dothideomycetes genomes: a test case for predicting lifestyles and emergence of pathogens.</title>
        <authorList>
            <person name="Haridas S."/>
            <person name="Albert R."/>
            <person name="Binder M."/>
            <person name="Bloem J."/>
            <person name="Labutti K."/>
            <person name="Salamov A."/>
            <person name="Andreopoulos B."/>
            <person name="Baker S."/>
            <person name="Barry K."/>
            <person name="Bills G."/>
            <person name="Bluhm B."/>
            <person name="Cannon C."/>
            <person name="Castanera R."/>
            <person name="Culley D."/>
            <person name="Daum C."/>
            <person name="Ezra D."/>
            <person name="Gonzalez J."/>
            <person name="Henrissat B."/>
            <person name="Kuo A."/>
            <person name="Liang C."/>
            <person name="Lipzen A."/>
            <person name="Lutzoni F."/>
            <person name="Magnuson J."/>
            <person name="Mondo S."/>
            <person name="Nolan M."/>
            <person name="Ohm R."/>
            <person name="Pangilinan J."/>
            <person name="Park H.-J."/>
            <person name="Ramirez L."/>
            <person name="Alfaro M."/>
            <person name="Sun H."/>
            <person name="Tritt A."/>
            <person name="Yoshinaga Y."/>
            <person name="Zwiers L.-H."/>
            <person name="Turgeon B."/>
            <person name="Goodwin S."/>
            <person name="Spatafora J."/>
            <person name="Crous P."/>
            <person name="Grigoriev I."/>
        </authorList>
    </citation>
    <scope>NUCLEOTIDE SEQUENCE</scope>
    <source>
        <strain evidence="1">ATCC 200398</strain>
    </source>
</reference>
<sequence>MEQQAVNINSKHVAPGLSADMQEIGKDQPLANPRPSDRCSATLVIAAKVEGSCAISVDTGLCEITINRGYKKDLNIWGHQFAFLSILGLAFSDLVFSRMGKLMSRIFYATAVSSIEIFTSTKAKLVIHDKEPRLYHAECRQDSTKWNGKERKGRSCLRLLVPLSGELYSRDGARLRYPCHLGFVSDVLEIMSEDVTIQSEVVWKARFAETKMALLIDLYAMVRCRWRASSSSCSLLQTETRDQIMLRPSRNWGPINFACFWFRNYTNTRTEEIMNTLSRLISSQFMFWYRTAFAAWEIADEFAISGVQSIALSSVTKLICFHILKDQVRCLVLKKNGLFLDLAAMSIVASGILREYPKFGVSLENGISPEEAHLATIITIPSSFSIVFNAPSIVGVMGPTAGMTSSLVNTKESIPSKLAPTVNQEGQRLDETLSKIYGVRSRLVRSATISWQDYDPPKDERATWKLDARVSRYCKPRVHDGRIQVFDTQRLSAFLGDIDHVHRKASKRSNLILGSYILREALHGLLNATRGPLGSNLLPYFEGEPLPTMSGLRQVSIAYPRDHDLCGRTQLEQVQHRIKILDIYGHAAYTLAALSLVLMYTVLRLSLDRGAWLL</sequence>
<comment type="caution">
    <text evidence="1">The sequence shown here is derived from an EMBL/GenBank/DDBJ whole genome shotgun (WGS) entry which is preliminary data.</text>
</comment>
<dbReference type="EMBL" id="MU003497">
    <property type="protein sequence ID" value="KAF2474853.1"/>
    <property type="molecule type" value="Genomic_DNA"/>
</dbReference>
<organism evidence="1 2">
    <name type="scientific">Lindgomyces ingoldianus</name>
    <dbReference type="NCBI Taxonomy" id="673940"/>
    <lineage>
        <taxon>Eukaryota</taxon>
        <taxon>Fungi</taxon>
        <taxon>Dikarya</taxon>
        <taxon>Ascomycota</taxon>
        <taxon>Pezizomycotina</taxon>
        <taxon>Dothideomycetes</taxon>
        <taxon>Pleosporomycetidae</taxon>
        <taxon>Pleosporales</taxon>
        <taxon>Lindgomycetaceae</taxon>
        <taxon>Lindgomyces</taxon>
    </lineage>
</organism>
<protein>
    <submittedName>
        <fullName evidence="1">Uncharacterized protein</fullName>
    </submittedName>
</protein>
<name>A0ACB6R6H0_9PLEO</name>
<evidence type="ECO:0000313" key="2">
    <source>
        <dbReference type="Proteomes" id="UP000799755"/>
    </source>
</evidence>